<feature type="compositionally biased region" description="Polar residues" evidence="1">
    <location>
        <begin position="151"/>
        <end position="161"/>
    </location>
</feature>
<evidence type="ECO:0000313" key="3">
    <source>
        <dbReference type="Proteomes" id="UP001163255"/>
    </source>
</evidence>
<feature type="compositionally biased region" description="Basic and acidic residues" evidence="1">
    <location>
        <begin position="42"/>
        <end position="55"/>
    </location>
</feature>
<organism evidence="2 3">
    <name type="scientific">Endozoicomonas euniceicola</name>
    <dbReference type="NCBI Taxonomy" id="1234143"/>
    <lineage>
        <taxon>Bacteria</taxon>
        <taxon>Pseudomonadati</taxon>
        <taxon>Pseudomonadota</taxon>
        <taxon>Gammaproteobacteria</taxon>
        <taxon>Oceanospirillales</taxon>
        <taxon>Endozoicomonadaceae</taxon>
        <taxon>Endozoicomonas</taxon>
    </lineage>
</organism>
<gene>
    <name evidence="2" type="ORF">NX720_15515</name>
</gene>
<name>A0ABY6GNJ8_9GAMM</name>
<feature type="region of interest" description="Disordered" evidence="1">
    <location>
        <begin position="123"/>
        <end position="194"/>
    </location>
</feature>
<dbReference type="EMBL" id="CP103300">
    <property type="protein sequence ID" value="UYM14305.1"/>
    <property type="molecule type" value="Genomic_DNA"/>
</dbReference>
<protein>
    <submittedName>
        <fullName evidence="2">Uncharacterized protein</fullName>
    </submittedName>
</protein>
<feature type="compositionally biased region" description="Basic and acidic residues" evidence="1">
    <location>
        <begin position="124"/>
        <end position="134"/>
    </location>
</feature>
<feature type="compositionally biased region" description="Basic residues" evidence="1">
    <location>
        <begin position="135"/>
        <end position="144"/>
    </location>
</feature>
<accession>A0ABY6GNJ8</accession>
<feature type="compositionally biased region" description="Polar residues" evidence="1">
    <location>
        <begin position="57"/>
        <end position="72"/>
    </location>
</feature>
<feature type="compositionally biased region" description="Low complexity" evidence="1">
    <location>
        <begin position="1"/>
        <end position="16"/>
    </location>
</feature>
<dbReference type="Proteomes" id="UP001163255">
    <property type="component" value="Chromosome"/>
</dbReference>
<evidence type="ECO:0000256" key="1">
    <source>
        <dbReference type="SAM" id="MobiDB-lite"/>
    </source>
</evidence>
<dbReference type="RefSeq" id="WP_262595711.1">
    <property type="nucleotide sequence ID" value="NZ_CP103300.1"/>
</dbReference>
<evidence type="ECO:0000313" key="2">
    <source>
        <dbReference type="EMBL" id="UYM14305.1"/>
    </source>
</evidence>
<reference evidence="2" key="1">
    <citation type="submission" date="2022-10" db="EMBL/GenBank/DDBJ databases">
        <title>Completed Genome Sequence of two octocoral isolated bacterium, Endozoicomonas euniceicola EF212T and Endozoicomonas gorgoniicola PS125T.</title>
        <authorList>
            <person name="Chiou Y.-J."/>
            <person name="Chen Y.-H."/>
        </authorList>
    </citation>
    <scope>NUCLEOTIDE SEQUENCE</scope>
    <source>
        <strain evidence="2">EF212</strain>
    </source>
</reference>
<sequence length="350" mass="39564">MERVSGSSGKSVSKPPENTSEPSGSCHGRSVTPGKIPGIPSHSDDGNPVKAEEPTQKPLTSRKTSWVETQGKSRLAASVKRSQQTSQAREELKEPLFSVDVIDWEGSFNKQLEQLASNIQTALRKNDTEAQRKKEKERKRKAKESRRAAKNNASPLMTLDSSSHKKAAKDQKQKQKQAGSVNYGFFHSHHPDRDHKMTHSHLLAHLKIVEKIEDILLEILKAPASQSNSHAIRAEAFEETLMEIEELVDEWRELPPGDTTVYPREGLKDLIDQFRSESGYAIERPLENKSKDQLEDEAKQIDFFLSQCRQLFPIDESGSLNRADDTDTPATSYFREVSEKIKDMLRYQTD</sequence>
<keyword evidence="3" id="KW-1185">Reference proteome</keyword>
<feature type="region of interest" description="Disordered" evidence="1">
    <location>
        <begin position="1"/>
        <end position="96"/>
    </location>
</feature>
<proteinExistence type="predicted"/>